<sequence>MLRLNYTYNTGLRITTLNDKHYGHELTPENYAKSCSKIRRSSPKTPSSEKKPVVWRNQQQGSLRESKYEGLNNTSVLSNIQENSSETNLNSSNSAPSYDAPLSSLALNVASQINKTPATNTTNSSVTLTNGHPITPMDLSVGSNGITPDSTEEADCFIQSLHSLLSQKSQLSVNEYNKKVAIVKHCIMQEFPSWNPHDGLDV</sequence>
<accession>A0A0N4V2H9</accession>
<protein>
    <submittedName>
        <fullName evidence="4">BESS domain-containing protein</fullName>
    </submittedName>
</protein>
<reference evidence="2 3" key="2">
    <citation type="submission" date="2018-10" db="EMBL/GenBank/DDBJ databases">
        <authorList>
            <consortium name="Pathogen Informatics"/>
        </authorList>
    </citation>
    <scope>NUCLEOTIDE SEQUENCE [LARGE SCALE GENOMIC DNA]</scope>
</reference>
<gene>
    <name evidence="2" type="ORF">EVEC_LOCUS3911</name>
</gene>
<evidence type="ECO:0000313" key="2">
    <source>
        <dbReference type="EMBL" id="VDD88958.1"/>
    </source>
</evidence>
<dbReference type="WBParaSite" id="EVEC_0000420301-mRNA-1">
    <property type="protein sequence ID" value="EVEC_0000420301-mRNA-1"/>
    <property type="gene ID" value="EVEC_0000420301"/>
</dbReference>
<name>A0A0N4V2H9_ENTVE</name>
<keyword evidence="3" id="KW-1185">Reference proteome</keyword>
<dbReference type="OrthoDB" id="5915810at2759"/>
<organism evidence="4">
    <name type="scientific">Enterobius vermicularis</name>
    <name type="common">Human pinworm</name>
    <dbReference type="NCBI Taxonomy" id="51028"/>
    <lineage>
        <taxon>Eukaryota</taxon>
        <taxon>Metazoa</taxon>
        <taxon>Ecdysozoa</taxon>
        <taxon>Nematoda</taxon>
        <taxon>Chromadorea</taxon>
        <taxon>Rhabditida</taxon>
        <taxon>Spirurina</taxon>
        <taxon>Oxyuridomorpha</taxon>
        <taxon>Oxyuroidea</taxon>
        <taxon>Oxyuridae</taxon>
        <taxon>Enterobius</taxon>
    </lineage>
</organism>
<reference evidence="4" key="1">
    <citation type="submission" date="2017-02" db="UniProtKB">
        <authorList>
            <consortium name="WormBaseParasite"/>
        </authorList>
    </citation>
    <scope>IDENTIFICATION</scope>
</reference>
<dbReference type="Proteomes" id="UP000274131">
    <property type="component" value="Unassembled WGS sequence"/>
</dbReference>
<feature type="region of interest" description="Disordered" evidence="1">
    <location>
        <begin position="34"/>
        <end position="70"/>
    </location>
</feature>
<evidence type="ECO:0000313" key="4">
    <source>
        <dbReference type="WBParaSite" id="EVEC_0000420301-mRNA-1"/>
    </source>
</evidence>
<evidence type="ECO:0000313" key="3">
    <source>
        <dbReference type="Proteomes" id="UP000274131"/>
    </source>
</evidence>
<feature type="compositionally biased region" description="Low complexity" evidence="1">
    <location>
        <begin position="119"/>
        <end position="130"/>
    </location>
</feature>
<feature type="region of interest" description="Disordered" evidence="1">
    <location>
        <begin position="116"/>
        <end position="136"/>
    </location>
</feature>
<dbReference type="AlphaFoldDB" id="A0A0N4V2H9"/>
<evidence type="ECO:0000256" key="1">
    <source>
        <dbReference type="SAM" id="MobiDB-lite"/>
    </source>
</evidence>
<dbReference type="EMBL" id="UXUI01007713">
    <property type="protein sequence ID" value="VDD88958.1"/>
    <property type="molecule type" value="Genomic_DNA"/>
</dbReference>
<proteinExistence type="predicted"/>